<keyword evidence="3" id="KW-1185">Reference proteome</keyword>
<accession>D3PWJ1</accession>
<dbReference type="STRING" id="446470.Snas_3551"/>
<dbReference type="SUPFAM" id="SSF54593">
    <property type="entry name" value="Glyoxalase/Bleomycin resistance protein/Dihydroxybiphenyl dioxygenase"/>
    <property type="match status" value="1"/>
</dbReference>
<dbReference type="RefSeq" id="WP_013018784.1">
    <property type="nucleotide sequence ID" value="NC_013947.1"/>
</dbReference>
<evidence type="ECO:0000313" key="2">
    <source>
        <dbReference type="EMBL" id="ADD43213.1"/>
    </source>
</evidence>
<dbReference type="InterPro" id="IPR004360">
    <property type="entry name" value="Glyas_Fos-R_dOase_dom"/>
</dbReference>
<dbReference type="GO" id="GO:0051213">
    <property type="term" value="F:dioxygenase activity"/>
    <property type="evidence" value="ECO:0007669"/>
    <property type="project" value="UniProtKB-KW"/>
</dbReference>
<dbReference type="CDD" id="cd06587">
    <property type="entry name" value="VOC"/>
    <property type="match status" value="1"/>
</dbReference>
<dbReference type="HOGENOM" id="CLU_148021_1_0_11"/>
<evidence type="ECO:0000313" key="3">
    <source>
        <dbReference type="Proteomes" id="UP000000844"/>
    </source>
</evidence>
<protein>
    <submittedName>
        <fullName evidence="2">Glyoxalase/bleomycin resistance protein/dioxygenase</fullName>
    </submittedName>
</protein>
<sequence>MSVNLFSGFAVRDLSAAVAWYEKLLGAAPSFYPNDVEAVWELAENRFVYVIVRPEDAGHGVHTIVVGDYDERLVQIAGRGLKPDEVEDYGNGVRKAIFHDPDGNEFGIGGLP</sequence>
<dbReference type="InterPro" id="IPR029068">
    <property type="entry name" value="Glyas_Bleomycin-R_OHBP_Dase"/>
</dbReference>
<reference evidence="2 3" key="1">
    <citation type="journal article" date="2009" name="Stand. Genomic Sci.">
        <title>Complete genome sequence of Stackebrandtia nassauensis type strain (LLR-40K-21).</title>
        <authorList>
            <person name="Munk C."/>
            <person name="Lapidus A."/>
            <person name="Copeland A."/>
            <person name="Jando M."/>
            <person name="Mayilraj S."/>
            <person name="Glavina Del Rio T."/>
            <person name="Nolan M."/>
            <person name="Chen F."/>
            <person name="Lucas S."/>
            <person name="Tice H."/>
            <person name="Cheng J.F."/>
            <person name="Han C."/>
            <person name="Detter J.C."/>
            <person name="Bruce D."/>
            <person name="Goodwin L."/>
            <person name="Chain P."/>
            <person name="Pitluck S."/>
            <person name="Goker M."/>
            <person name="Ovchinikova G."/>
            <person name="Pati A."/>
            <person name="Ivanova N."/>
            <person name="Mavromatis K."/>
            <person name="Chen A."/>
            <person name="Palaniappan K."/>
            <person name="Land M."/>
            <person name="Hauser L."/>
            <person name="Chang Y.J."/>
            <person name="Jeffries C.D."/>
            <person name="Bristow J."/>
            <person name="Eisen J.A."/>
            <person name="Markowitz V."/>
            <person name="Hugenholtz P."/>
            <person name="Kyrpides N.C."/>
            <person name="Klenk H.P."/>
        </authorList>
    </citation>
    <scope>NUCLEOTIDE SEQUENCE [LARGE SCALE GENOMIC DNA]</scope>
    <source>
        <strain evidence="3">DSM 44728 / CIP 108903 / NRRL B-16338 / NBRC 102104 / LLR-40K-21</strain>
    </source>
</reference>
<keyword evidence="2" id="KW-0223">Dioxygenase</keyword>
<dbReference type="Gene3D" id="3.10.180.10">
    <property type="entry name" value="2,3-Dihydroxybiphenyl 1,2-Dioxygenase, domain 1"/>
    <property type="match status" value="1"/>
</dbReference>
<dbReference type="InterPro" id="IPR037523">
    <property type="entry name" value="VOC_core"/>
</dbReference>
<proteinExistence type="predicted"/>
<feature type="domain" description="VOC" evidence="1">
    <location>
        <begin position="2"/>
        <end position="111"/>
    </location>
</feature>
<name>D3PWJ1_STANL</name>
<gene>
    <name evidence="2" type="ordered locus">Snas_3551</name>
</gene>
<organism evidence="2 3">
    <name type="scientific">Stackebrandtia nassauensis (strain DSM 44728 / CIP 108903 / NRRL B-16338 / NBRC 102104 / LLR-40K-21)</name>
    <dbReference type="NCBI Taxonomy" id="446470"/>
    <lineage>
        <taxon>Bacteria</taxon>
        <taxon>Bacillati</taxon>
        <taxon>Actinomycetota</taxon>
        <taxon>Actinomycetes</taxon>
        <taxon>Glycomycetales</taxon>
        <taxon>Glycomycetaceae</taxon>
        <taxon>Stackebrandtia</taxon>
    </lineage>
</organism>
<dbReference type="OrthoDB" id="2453533at2"/>
<evidence type="ECO:0000259" key="1">
    <source>
        <dbReference type="PROSITE" id="PS51819"/>
    </source>
</evidence>
<dbReference type="Proteomes" id="UP000000844">
    <property type="component" value="Chromosome"/>
</dbReference>
<dbReference type="Pfam" id="PF00903">
    <property type="entry name" value="Glyoxalase"/>
    <property type="match status" value="1"/>
</dbReference>
<keyword evidence="2" id="KW-0560">Oxidoreductase</keyword>
<dbReference type="AlphaFoldDB" id="D3PWJ1"/>
<dbReference type="PROSITE" id="PS51819">
    <property type="entry name" value="VOC"/>
    <property type="match status" value="1"/>
</dbReference>
<dbReference type="eggNOG" id="COG0346">
    <property type="taxonomic scope" value="Bacteria"/>
</dbReference>
<dbReference type="EMBL" id="CP001778">
    <property type="protein sequence ID" value="ADD43213.1"/>
    <property type="molecule type" value="Genomic_DNA"/>
</dbReference>
<dbReference type="KEGG" id="sna:Snas_3551"/>